<feature type="transmembrane region" description="Helical" evidence="12">
    <location>
        <begin position="366"/>
        <end position="394"/>
    </location>
</feature>
<dbReference type="Gene3D" id="1.20.120.1760">
    <property type="match status" value="1"/>
</dbReference>
<dbReference type="InterPro" id="IPR014472">
    <property type="entry name" value="CHOPT"/>
</dbReference>
<evidence type="ECO:0000256" key="10">
    <source>
        <dbReference type="ARBA" id="ARBA00051857"/>
    </source>
</evidence>
<dbReference type="AlphaFoldDB" id="A0AAE0P4G9"/>
<feature type="transmembrane region" description="Helical" evidence="12">
    <location>
        <begin position="80"/>
        <end position="98"/>
    </location>
</feature>
<keyword evidence="4 11" id="KW-0808">Transferase</keyword>
<dbReference type="GO" id="GO:0016020">
    <property type="term" value="C:membrane"/>
    <property type="evidence" value="ECO:0007669"/>
    <property type="project" value="InterPro"/>
</dbReference>
<comment type="pathway">
    <text evidence="8">Phospholipid metabolism; phosphatidylcholine biosynthesis; phosphatidylcholine from phosphocholine: step 2/2.</text>
</comment>
<reference evidence="13" key="1">
    <citation type="journal article" date="2023" name="Mol. Phylogenet. Evol.">
        <title>Genome-scale phylogeny and comparative genomics of the fungal order Sordariales.</title>
        <authorList>
            <person name="Hensen N."/>
            <person name="Bonometti L."/>
            <person name="Westerberg I."/>
            <person name="Brannstrom I.O."/>
            <person name="Guillou S."/>
            <person name="Cros-Aarteil S."/>
            <person name="Calhoun S."/>
            <person name="Haridas S."/>
            <person name="Kuo A."/>
            <person name="Mondo S."/>
            <person name="Pangilinan J."/>
            <person name="Riley R."/>
            <person name="LaButti K."/>
            <person name="Andreopoulos B."/>
            <person name="Lipzen A."/>
            <person name="Chen C."/>
            <person name="Yan M."/>
            <person name="Daum C."/>
            <person name="Ng V."/>
            <person name="Clum A."/>
            <person name="Steindorff A."/>
            <person name="Ohm R.A."/>
            <person name="Martin F."/>
            <person name="Silar P."/>
            <person name="Natvig D.O."/>
            <person name="Lalanne C."/>
            <person name="Gautier V."/>
            <person name="Ament-Velasquez S.L."/>
            <person name="Kruys A."/>
            <person name="Hutchinson M.I."/>
            <person name="Powell A.J."/>
            <person name="Barry K."/>
            <person name="Miller A.N."/>
            <person name="Grigoriev I.V."/>
            <person name="Debuchy R."/>
            <person name="Gladieux P."/>
            <person name="Hiltunen Thoren M."/>
            <person name="Johannesson H."/>
        </authorList>
    </citation>
    <scope>NUCLEOTIDE SEQUENCE</scope>
    <source>
        <strain evidence="13">CBS 232.78</strain>
    </source>
</reference>
<evidence type="ECO:0000256" key="8">
    <source>
        <dbReference type="ARBA" id="ARBA00037890"/>
    </source>
</evidence>
<organism evidence="13 14">
    <name type="scientific">Podospora didyma</name>
    <dbReference type="NCBI Taxonomy" id="330526"/>
    <lineage>
        <taxon>Eukaryota</taxon>
        <taxon>Fungi</taxon>
        <taxon>Dikarya</taxon>
        <taxon>Ascomycota</taxon>
        <taxon>Pezizomycotina</taxon>
        <taxon>Sordariomycetes</taxon>
        <taxon>Sordariomycetidae</taxon>
        <taxon>Sordariales</taxon>
        <taxon>Podosporaceae</taxon>
        <taxon>Podospora</taxon>
    </lineage>
</organism>
<feature type="transmembrane region" description="Helical" evidence="12">
    <location>
        <begin position="179"/>
        <end position="196"/>
    </location>
</feature>
<evidence type="ECO:0000256" key="12">
    <source>
        <dbReference type="SAM" id="Phobius"/>
    </source>
</evidence>
<dbReference type="Proteomes" id="UP001285441">
    <property type="component" value="Unassembled WGS sequence"/>
</dbReference>
<dbReference type="InterPro" id="IPR000462">
    <property type="entry name" value="CDP-OH_P_trans"/>
</dbReference>
<dbReference type="FunFam" id="1.20.120.1760:FF:000012">
    <property type="entry name" value="sn-1,2-diacylglycerol cholinephosphotransferase"/>
    <property type="match status" value="1"/>
</dbReference>
<evidence type="ECO:0000256" key="5">
    <source>
        <dbReference type="ARBA" id="ARBA00022692"/>
    </source>
</evidence>
<evidence type="ECO:0000256" key="3">
    <source>
        <dbReference type="ARBA" id="ARBA00010441"/>
    </source>
</evidence>
<evidence type="ECO:0000256" key="11">
    <source>
        <dbReference type="RuleBase" id="RU003750"/>
    </source>
</evidence>
<keyword evidence="5 12" id="KW-0812">Transmembrane</keyword>
<dbReference type="InterPro" id="IPR043130">
    <property type="entry name" value="CDP-OH_PTrfase_TM_dom"/>
</dbReference>
<feature type="transmembrane region" description="Helical" evidence="12">
    <location>
        <begin position="324"/>
        <end position="346"/>
    </location>
</feature>
<dbReference type="Pfam" id="PF01066">
    <property type="entry name" value="CDP-OH_P_transf"/>
    <property type="match status" value="1"/>
</dbReference>
<evidence type="ECO:0000256" key="1">
    <source>
        <dbReference type="ARBA" id="ARBA00001946"/>
    </source>
</evidence>
<comment type="cofactor">
    <cofactor evidence="1">
        <name>Mg(2+)</name>
        <dbReference type="ChEBI" id="CHEBI:18420"/>
    </cofactor>
</comment>
<reference evidence="13" key="2">
    <citation type="submission" date="2023-06" db="EMBL/GenBank/DDBJ databases">
        <authorList>
            <consortium name="Lawrence Berkeley National Laboratory"/>
            <person name="Haridas S."/>
            <person name="Hensen N."/>
            <person name="Bonometti L."/>
            <person name="Westerberg I."/>
            <person name="Brannstrom I.O."/>
            <person name="Guillou S."/>
            <person name="Cros-Aarteil S."/>
            <person name="Calhoun S."/>
            <person name="Kuo A."/>
            <person name="Mondo S."/>
            <person name="Pangilinan J."/>
            <person name="Riley R."/>
            <person name="LaButti K."/>
            <person name="Andreopoulos B."/>
            <person name="Lipzen A."/>
            <person name="Chen C."/>
            <person name="Yanf M."/>
            <person name="Daum C."/>
            <person name="Ng V."/>
            <person name="Clum A."/>
            <person name="Steindorff A."/>
            <person name="Ohm R."/>
            <person name="Martin F."/>
            <person name="Silar P."/>
            <person name="Natvig D."/>
            <person name="Lalanne C."/>
            <person name="Gautier V."/>
            <person name="Ament-velasquez S.L."/>
            <person name="Kruys A."/>
            <person name="Hutchinson M.I."/>
            <person name="Powell A.J."/>
            <person name="Barry K."/>
            <person name="Miller A.N."/>
            <person name="Grigoriev I.V."/>
            <person name="Debuchy R."/>
            <person name="Gladieux P."/>
            <person name="Thoren M.H."/>
            <person name="Johannesson H."/>
        </authorList>
    </citation>
    <scope>NUCLEOTIDE SEQUENCE</scope>
    <source>
        <strain evidence="13">CBS 232.78</strain>
    </source>
</reference>
<gene>
    <name evidence="13" type="ORF">B0H63DRAFT_505100</name>
</gene>
<keyword evidence="14" id="KW-1185">Reference proteome</keyword>
<comment type="caution">
    <text evidence="13">The sequence shown here is derived from an EMBL/GenBank/DDBJ whole genome shotgun (WGS) entry which is preliminary data.</text>
</comment>
<evidence type="ECO:0000313" key="14">
    <source>
        <dbReference type="Proteomes" id="UP001285441"/>
    </source>
</evidence>
<dbReference type="EC" id="2.7.8.2" evidence="9"/>
<keyword evidence="6 12" id="KW-1133">Transmembrane helix</keyword>
<comment type="catalytic activity">
    <reaction evidence="10">
        <text>CDP-N,N-dimethylethanolamine + a 1,2-diacyl-sn-glycerol = a 1,2-diacyl-sn-glycero-3-phospho-N,N-dimethylethanolamine + CMP + H(+)</text>
        <dbReference type="Rhea" id="RHEA:33775"/>
        <dbReference type="ChEBI" id="CHEBI:15378"/>
        <dbReference type="ChEBI" id="CHEBI:17815"/>
        <dbReference type="ChEBI" id="CHEBI:60377"/>
        <dbReference type="ChEBI" id="CHEBI:64572"/>
        <dbReference type="ChEBI" id="CHEBI:65117"/>
    </reaction>
    <physiologicalReaction direction="left-to-right" evidence="10">
        <dbReference type="Rhea" id="RHEA:33776"/>
    </physiologicalReaction>
</comment>
<dbReference type="PIRSF" id="PIRSF015665">
    <property type="entry name" value="CHOPT"/>
    <property type="match status" value="1"/>
</dbReference>
<protein>
    <recommendedName>
        <fullName evidence="9">diacylglycerol cholinephosphotransferase</fullName>
        <ecNumber evidence="9">2.7.8.2</ecNumber>
    </recommendedName>
</protein>
<feature type="transmembrane region" description="Helical" evidence="12">
    <location>
        <begin position="296"/>
        <end position="317"/>
    </location>
</feature>
<feature type="transmembrane region" description="Helical" evidence="12">
    <location>
        <begin position="203"/>
        <end position="225"/>
    </location>
</feature>
<dbReference type="PANTHER" id="PTHR10414">
    <property type="entry name" value="ETHANOLAMINEPHOSPHOTRANSFERASE"/>
    <property type="match status" value="1"/>
</dbReference>
<evidence type="ECO:0000313" key="13">
    <source>
        <dbReference type="EMBL" id="KAK3393136.1"/>
    </source>
</evidence>
<dbReference type="GO" id="GO:0004142">
    <property type="term" value="F:diacylglycerol cholinephosphotransferase activity"/>
    <property type="evidence" value="ECO:0007669"/>
    <property type="project" value="UniProtKB-EC"/>
</dbReference>
<evidence type="ECO:0000256" key="9">
    <source>
        <dbReference type="ARBA" id="ARBA00038987"/>
    </source>
</evidence>
<keyword evidence="7 12" id="KW-0472">Membrane</keyword>
<sequence>MVYVREKFLPNLKQYKYSSVDRSLVSKYVLKPFYTNVVIKCFPMNMAPNLITLTGFMFVVANFLTLLWYNPSLDQDCPVWVYYSWAIGLFLYQTFDAVDGTQARRTHQSGPLGELFDHGVDALNTSLEVLLFAGSQNMGQGWRTVATLFASLLTFYVQTWDEYHTKTLTLGVVNGPVEGILILVGVYAFTGFMGGAHFWQQSLLATIGVPQTILGLSIPNFLYNLCFTDWYMVQGTIVLVLNTLESAKNVIKARRARGDRSRGALLGLYPFFATWSFVVAYLWLQPNILHCHLVPFVLFAGLVNAYSVGQMITAHLVKLEFPYWNVMVIPLSFGVIDSMGPVLQQYTPIPGLGWPSALGDGVYQVAYMFCMLGMAIGVYGSFVVDVIVTICDYLDIYCLTIKHPYVEGQDEKKAAAQLNGKGQKAIHANGNGIKSE</sequence>
<comment type="subcellular location">
    <subcellularLocation>
        <location evidence="2">Endomembrane system</location>
        <topology evidence="2">Multi-pass membrane protein</topology>
    </subcellularLocation>
</comment>
<accession>A0AAE0P4G9</accession>
<dbReference type="PANTHER" id="PTHR10414:SF37">
    <property type="entry name" value="BB IN A BOXCAR, ISOFORM C"/>
    <property type="match status" value="1"/>
</dbReference>
<dbReference type="EMBL" id="JAULSW010000001">
    <property type="protein sequence ID" value="KAK3393136.1"/>
    <property type="molecule type" value="Genomic_DNA"/>
</dbReference>
<evidence type="ECO:0000256" key="4">
    <source>
        <dbReference type="ARBA" id="ARBA00022679"/>
    </source>
</evidence>
<comment type="similarity">
    <text evidence="3 11">Belongs to the CDP-alcohol phosphatidyltransferase class-I family.</text>
</comment>
<feature type="transmembrane region" description="Helical" evidence="12">
    <location>
        <begin position="263"/>
        <end position="284"/>
    </location>
</feature>
<feature type="transmembrane region" description="Helical" evidence="12">
    <location>
        <begin position="50"/>
        <end position="68"/>
    </location>
</feature>
<evidence type="ECO:0000256" key="6">
    <source>
        <dbReference type="ARBA" id="ARBA00022989"/>
    </source>
</evidence>
<dbReference type="PROSITE" id="PS00379">
    <property type="entry name" value="CDP_ALCOHOL_P_TRANSF"/>
    <property type="match status" value="1"/>
</dbReference>
<name>A0AAE0P4G9_9PEZI</name>
<evidence type="ECO:0000256" key="7">
    <source>
        <dbReference type="ARBA" id="ARBA00023136"/>
    </source>
</evidence>
<proteinExistence type="inferred from homology"/>
<evidence type="ECO:0000256" key="2">
    <source>
        <dbReference type="ARBA" id="ARBA00004127"/>
    </source>
</evidence>
<dbReference type="InterPro" id="IPR048254">
    <property type="entry name" value="CDP_ALCOHOL_P_TRANSF_CS"/>
</dbReference>
<dbReference type="GO" id="GO:0012505">
    <property type="term" value="C:endomembrane system"/>
    <property type="evidence" value="ECO:0007669"/>
    <property type="project" value="UniProtKB-SubCell"/>
</dbReference>